<sequence>MENLQRQNLAILLTAVLVACRVGTSSAHRWRYPYPYLNSYYNSGSSIPSTYCVNGQCYHLPSVPSTAHYKIYNSPYYSSYNSGFFPYPGVTLNTVGSTSTTTNSGLNGCIANGIICFNSGKK</sequence>
<organism evidence="2 3">
    <name type="scientific">Ramazzottius varieornatus</name>
    <name type="common">Water bear</name>
    <name type="synonym">Tardigrade</name>
    <dbReference type="NCBI Taxonomy" id="947166"/>
    <lineage>
        <taxon>Eukaryota</taxon>
        <taxon>Metazoa</taxon>
        <taxon>Ecdysozoa</taxon>
        <taxon>Tardigrada</taxon>
        <taxon>Eutardigrada</taxon>
        <taxon>Parachela</taxon>
        <taxon>Hypsibioidea</taxon>
        <taxon>Ramazzottiidae</taxon>
        <taxon>Ramazzottius</taxon>
    </lineage>
</organism>
<dbReference type="AlphaFoldDB" id="A0A1D1V671"/>
<evidence type="ECO:0000313" key="3">
    <source>
        <dbReference type="Proteomes" id="UP000186922"/>
    </source>
</evidence>
<name>A0A1D1V671_RAMVA</name>
<evidence type="ECO:0008006" key="4">
    <source>
        <dbReference type="Google" id="ProtNLM"/>
    </source>
</evidence>
<keyword evidence="3" id="KW-1185">Reference proteome</keyword>
<dbReference type="Proteomes" id="UP000186922">
    <property type="component" value="Unassembled WGS sequence"/>
</dbReference>
<feature type="chain" id="PRO_5008898093" description="Secreted protein" evidence="1">
    <location>
        <begin position="28"/>
        <end position="122"/>
    </location>
</feature>
<dbReference type="PROSITE" id="PS51257">
    <property type="entry name" value="PROKAR_LIPOPROTEIN"/>
    <property type="match status" value="1"/>
</dbReference>
<protein>
    <recommendedName>
        <fullName evidence="4">Secreted protein</fullName>
    </recommendedName>
</protein>
<comment type="caution">
    <text evidence="2">The sequence shown here is derived from an EMBL/GenBank/DDBJ whole genome shotgun (WGS) entry which is preliminary data.</text>
</comment>
<proteinExistence type="predicted"/>
<accession>A0A1D1V671</accession>
<evidence type="ECO:0000313" key="2">
    <source>
        <dbReference type="EMBL" id="GAU97206.1"/>
    </source>
</evidence>
<dbReference type="EMBL" id="BDGG01000004">
    <property type="protein sequence ID" value="GAU97206.1"/>
    <property type="molecule type" value="Genomic_DNA"/>
</dbReference>
<evidence type="ECO:0000256" key="1">
    <source>
        <dbReference type="SAM" id="SignalP"/>
    </source>
</evidence>
<feature type="signal peptide" evidence="1">
    <location>
        <begin position="1"/>
        <end position="27"/>
    </location>
</feature>
<keyword evidence="1" id="KW-0732">Signal</keyword>
<reference evidence="2 3" key="1">
    <citation type="journal article" date="2016" name="Nat. Commun.">
        <title>Extremotolerant tardigrade genome and improved radiotolerance of human cultured cells by tardigrade-unique protein.</title>
        <authorList>
            <person name="Hashimoto T."/>
            <person name="Horikawa D.D."/>
            <person name="Saito Y."/>
            <person name="Kuwahara H."/>
            <person name="Kozuka-Hata H."/>
            <person name="Shin-I T."/>
            <person name="Minakuchi Y."/>
            <person name="Ohishi K."/>
            <person name="Motoyama A."/>
            <person name="Aizu T."/>
            <person name="Enomoto A."/>
            <person name="Kondo K."/>
            <person name="Tanaka S."/>
            <person name="Hara Y."/>
            <person name="Koshikawa S."/>
            <person name="Sagara H."/>
            <person name="Miura T."/>
            <person name="Yokobori S."/>
            <person name="Miyagawa K."/>
            <person name="Suzuki Y."/>
            <person name="Kubo T."/>
            <person name="Oyama M."/>
            <person name="Kohara Y."/>
            <person name="Fujiyama A."/>
            <person name="Arakawa K."/>
            <person name="Katayama T."/>
            <person name="Toyoda A."/>
            <person name="Kunieda T."/>
        </authorList>
    </citation>
    <scope>NUCLEOTIDE SEQUENCE [LARGE SCALE GENOMIC DNA]</scope>
    <source>
        <strain evidence="2 3">YOKOZUNA-1</strain>
    </source>
</reference>
<gene>
    <name evidence="2" type="primary">RvY_08545-1</name>
    <name evidence="2" type="synonym">RvY_08545.1</name>
    <name evidence="2" type="ORF">RvY_08545</name>
</gene>